<comment type="similarity">
    <text evidence="1">Belongs to the universal ribosomal protein uL4 family.</text>
</comment>
<protein>
    <recommendedName>
        <fullName evidence="4">Large ribosomal subunit protein uL4m</fullName>
    </recommendedName>
</protein>
<dbReference type="NCBIfam" id="TIGR03953">
    <property type="entry name" value="rplD_bact"/>
    <property type="match status" value="1"/>
</dbReference>
<dbReference type="PANTHER" id="PTHR10746:SF6">
    <property type="entry name" value="LARGE RIBOSOMAL SUBUNIT PROTEIN UL4M"/>
    <property type="match status" value="1"/>
</dbReference>
<dbReference type="PANTHER" id="PTHR10746">
    <property type="entry name" value="50S RIBOSOMAL PROTEIN L4"/>
    <property type="match status" value="1"/>
</dbReference>
<organism evidence="6 7">
    <name type="scientific">Tothia fuscella</name>
    <dbReference type="NCBI Taxonomy" id="1048955"/>
    <lineage>
        <taxon>Eukaryota</taxon>
        <taxon>Fungi</taxon>
        <taxon>Dikarya</taxon>
        <taxon>Ascomycota</taxon>
        <taxon>Pezizomycotina</taxon>
        <taxon>Dothideomycetes</taxon>
        <taxon>Pleosporomycetidae</taxon>
        <taxon>Venturiales</taxon>
        <taxon>Cylindrosympodiaceae</taxon>
        <taxon>Tothia</taxon>
    </lineage>
</organism>
<proteinExistence type="inferred from homology"/>
<feature type="non-terminal residue" evidence="6">
    <location>
        <position position="1"/>
    </location>
</feature>
<sequence length="221" mass="24582">LTTLYAFPSLEPLQFLRYPPTHLNVPLRKDILHKAVIFEGDATRQGTASTKYRSEVHGSNRKIRPQKGTGRARLGNKKSPMLRGGGVAFGPHPRDFSTGLNQKVYDLAVRTALSYRYRKGELLIVDGLDIPENITSTDEAFWLKACFDTLRWGNGNGNSLVVSEADEEENRLVRVLNQNRNFGRGRGVGTVDVKNLLGMGRVVIERGALDALLGNHQSDLR</sequence>
<evidence type="ECO:0000313" key="6">
    <source>
        <dbReference type="EMBL" id="KAF2426292.1"/>
    </source>
</evidence>
<accession>A0A9P4TUZ0</accession>
<dbReference type="InterPro" id="IPR013005">
    <property type="entry name" value="Ribosomal_uL4-like"/>
</dbReference>
<dbReference type="EMBL" id="MU007065">
    <property type="protein sequence ID" value="KAF2426292.1"/>
    <property type="molecule type" value="Genomic_DNA"/>
</dbReference>
<evidence type="ECO:0000256" key="4">
    <source>
        <dbReference type="ARBA" id="ARBA00040565"/>
    </source>
</evidence>
<keyword evidence="2 6" id="KW-0689">Ribosomal protein</keyword>
<evidence type="ECO:0000256" key="3">
    <source>
        <dbReference type="ARBA" id="ARBA00023274"/>
    </source>
</evidence>
<name>A0A9P4TUZ0_9PEZI</name>
<dbReference type="Gene3D" id="3.40.1370.10">
    <property type="match status" value="1"/>
</dbReference>
<dbReference type="InterPro" id="IPR002136">
    <property type="entry name" value="Ribosomal_uL4"/>
</dbReference>
<dbReference type="AlphaFoldDB" id="A0A9P4TUZ0"/>
<dbReference type="InterPro" id="IPR023574">
    <property type="entry name" value="Ribosomal_uL4_dom_sf"/>
</dbReference>
<reference evidence="6" key="1">
    <citation type="journal article" date="2020" name="Stud. Mycol.">
        <title>101 Dothideomycetes genomes: a test case for predicting lifestyles and emergence of pathogens.</title>
        <authorList>
            <person name="Haridas S."/>
            <person name="Albert R."/>
            <person name="Binder M."/>
            <person name="Bloem J."/>
            <person name="Labutti K."/>
            <person name="Salamov A."/>
            <person name="Andreopoulos B."/>
            <person name="Baker S."/>
            <person name="Barry K."/>
            <person name="Bills G."/>
            <person name="Bluhm B."/>
            <person name="Cannon C."/>
            <person name="Castanera R."/>
            <person name="Culley D."/>
            <person name="Daum C."/>
            <person name="Ezra D."/>
            <person name="Gonzalez J."/>
            <person name="Henrissat B."/>
            <person name="Kuo A."/>
            <person name="Liang C."/>
            <person name="Lipzen A."/>
            <person name="Lutzoni F."/>
            <person name="Magnuson J."/>
            <person name="Mondo S."/>
            <person name="Nolan M."/>
            <person name="Ohm R."/>
            <person name="Pangilinan J."/>
            <person name="Park H.-J."/>
            <person name="Ramirez L."/>
            <person name="Alfaro M."/>
            <person name="Sun H."/>
            <person name="Tritt A."/>
            <person name="Yoshinaga Y."/>
            <person name="Zwiers L.-H."/>
            <person name="Turgeon B."/>
            <person name="Goodwin S."/>
            <person name="Spatafora J."/>
            <person name="Crous P."/>
            <person name="Grigoriev I."/>
        </authorList>
    </citation>
    <scope>NUCLEOTIDE SEQUENCE</scope>
    <source>
        <strain evidence="6">CBS 130266</strain>
    </source>
</reference>
<dbReference type="GO" id="GO:0003735">
    <property type="term" value="F:structural constituent of ribosome"/>
    <property type="evidence" value="ECO:0007669"/>
    <property type="project" value="InterPro"/>
</dbReference>
<evidence type="ECO:0000256" key="1">
    <source>
        <dbReference type="ARBA" id="ARBA00010528"/>
    </source>
</evidence>
<gene>
    <name evidence="6" type="ORF">EJ08DRAFT_555258</name>
</gene>
<dbReference type="Pfam" id="PF00573">
    <property type="entry name" value="Ribosomal_L4"/>
    <property type="match status" value="1"/>
</dbReference>
<dbReference type="GO" id="GO:1990904">
    <property type="term" value="C:ribonucleoprotein complex"/>
    <property type="evidence" value="ECO:0007669"/>
    <property type="project" value="UniProtKB-KW"/>
</dbReference>
<dbReference type="GO" id="GO:0006412">
    <property type="term" value="P:translation"/>
    <property type="evidence" value="ECO:0007669"/>
    <property type="project" value="InterPro"/>
</dbReference>
<evidence type="ECO:0000313" key="7">
    <source>
        <dbReference type="Proteomes" id="UP000800235"/>
    </source>
</evidence>
<evidence type="ECO:0000256" key="5">
    <source>
        <dbReference type="SAM" id="MobiDB-lite"/>
    </source>
</evidence>
<evidence type="ECO:0000256" key="2">
    <source>
        <dbReference type="ARBA" id="ARBA00022980"/>
    </source>
</evidence>
<feature type="non-terminal residue" evidence="6">
    <location>
        <position position="221"/>
    </location>
</feature>
<dbReference type="GO" id="GO:0005840">
    <property type="term" value="C:ribosome"/>
    <property type="evidence" value="ECO:0007669"/>
    <property type="project" value="UniProtKB-KW"/>
</dbReference>
<keyword evidence="3" id="KW-0687">Ribonucleoprotein</keyword>
<feature type="region of interest" description="Disordered" evidence="5">
    <location>
        <begin position="57"/>
        <end position="84"/>
    </location>
</feature>
<comment type="caution">
    <text evidence="6">The sequence shown here is derived from an EMBL/GenBank/DDBJ whole genome shotgun (WGS) entry which is preliminary data.</text>
</comment>
<dbReference type="OrthoDB" id="275876at2759"/>
<dbReference type="Proteomes" id="UP000800235">
    <property type="component" value="Unassembled WGS sequence"/>
</dbReference>
<dbReference type="SUPFAM" id="SSF52166">
    <property type="entry name" value="Ribosomal protein L4"/>
    <property type="match status" value="1"/>
</dbReference>
<keyword evidence="7" id="KW-1185">Reference proteome</keyword>